<dbReference type="SUPFAM" id="SSF143555">
    <property type="entry name" value="FwdE-like"/>
    <property type="match status" value="1"/>
</dbReference>
<proteinExistence type="predicted"/>
<dbReference type="InterPro" id="IPR005128">
    <property type="entry name" value="Acetolactate_a_deCO2ase"/>
</dbReference>
<dbReference type="EMBL" id="BMYF01000019">
    <property type="protein sequence ID" value="GHB46643.1"/>
    <property type="molecule type" value="Genomic_DNA"/>
</dbReference>
<feature type="domain" description="Formylmethanofuran dehydrogenase subunit E" evidence="1">
    <location>
        <begin position="237"/>
        <end position="371"/>
    </location>
</feature>
<organism evidence="2 3">
    <name type="scientific">Mongoliitalea lutea</name>
    <dbReference type="NCBI Taxonomy" id="849756"/>
    <lineage>
        <taxon>Bacteria</taxon>
        <taxon>Pseudomonadati</taxon>
        <taxon>Bacteroidota</taxon>
        <taxon>Cytophagia</taxon>
        <taxon>Cytophagales</taxon>
        <taxon>Cyclobacteriaceae</taxon>
        <taxon>Mongoliitalea</taxon>
    </lineage>
</organism>
<dbReference type="InterPro" id="IPR003814">
    <property type="entry name" value="FmdEsu_dom"/>
</dbReference>
<dbReference type="Gene3D" id="3.30.1330.130">
    <property type="match status" value="1"/>
</dbReference>
<reference evidence="2" key="1">
    <citation type="journal article" date="2014" name="Int. J. Syst. Evol. Microbiol.">
        <title>Complete genome sequence of Corynebacterium casei LMG S-19264T (=DSM 44701T), isolated from a smear-ripened cheese.</title>
        <authorList>
            <consortium name="US DOE Joint Genome Institute (JGI-PGF)"/>
            <person name="Walter F."/>
            <person name="Albersmeier A."/>
            <person name="Kalinowski J."/>
            <person name="Ruckert C."/>
        </authorList>
    </citation>
    <scope>NUCLEOTIDE SEQUENCE</scope>
    <source>
        <strain evidence="2">KCTC 23224</strain>
    </source>
</reference>
<dbReference type="UniPathway" id="UPA00626">
    <property type="reaction ID" value="UER00678"/>
</dbReference>
<name>A0A8J3D0U8_9BACT</name>
<evidence type="ECO:0000313" key="2">
    <source>
        <dbReference type="EMBL" id="GHB46643.1"/>
    </source>
</evidence>
<sequence length="405" mass="45291">MSEMGKTGFAPTISTDSLQKYPRIFGMGPLGKMQGEITFANGIPYSGFADLDGNPFIQKNWDIQSPFFVYGEVEEWVAFPLNGVITDMAAMEKLVENTASQNGYDLSQPFFFKLVGTFDEMVTHIVTPRSPEVEGFKPGRNQENYKHQNESGELIGVYSQVGKGIYTPQSSHLHVHLINKEQSFTGHLDKIRTDLKDLTLYLPKSKNPLSFKTNDTDFSKGRLGFQQKIELDDLVKFHGHLCDGLVVGAMGLKEALEVLYPDGTIDRTDLRIVSKSSPCLTDVAVYLTGGRYQFGTFYVDDAIDGMYVVQRISDGMAYQVNLKKGVKPTIIDDMSKKAVNLELSGCELDALKGIEDDFTDYLLKADAKEIFQITEMEDFEWNPVLKADFVKTDVLNKHAANCTIE</sequence>
<gene>
    <name evidence="2" type="ORF">GCM10008106_29500</name>
</gene>
<comment type="caution">
    <text evidence="2">The sequence shown here is derived from an EMBL/GenBank/DDBJ whole genome shotgun (WGS) entry which is preliminary data.</text>
</comment>
<protein>
    <recommendedName>
        <fullName evidence="1">Formylmethanofuran dehydrogenase subunit E domain-containing protein</fullName>
    </recommendedName>
</protein>
<dbReference type="SUPFAM" id="SSF117856">
    <property type="entry name" value="AF0104/ALDC/Ptd012-like"/>
    <property type="match status" value="1"/>
</dbReference>
<dbReference type="AlphaFoldDB" id="A0A8J3D0U8"/>
<dbReference type="GO" id="GO:0047605">
    <property type="term" value="F:acetolactate decarboxylase activity"/>
    <property type="evidence" value="ECO:0007669"/>
    <property type="project" value="InterPro"/>
</dbReference>
<dbReference type="Pfam" id="PF02663">
    <property type="entry name" value="FmdE"/>
    <property type="match status" value="1"/>
</dbReference>
<evidence type="ECO:0000259" key="1">
    <source>
        <dbReference type="Pfam" id="PF02663"/>
    </source>
</evidence>
<dbReference type="GO" id="GO:0045151">
    <property type="term" value="P:acetoin biosynthetic process"/>
    <property type="evidence" value="ECO:0007669"/>
    <property type="project" value="InterPro"/>
</dbReference>
<evidence type="ECO:0000313" key="3">
    <source>
        <dbReference type="Proteomes" id="UP000642809"/>
    </source>
</evidence>
<keyword evidence="3" id="KW-1185">Reference proteome</keyword>
<dbReference type="Pfam" id="PF03306">
    <property type="entry name" value="AAL_decarboxy"/>
    <property type="match status" value="1"/>
</dbReference>
<dbReference type="Proteomes" id="UP000642809">
    <property type="component" value="Unassembled WGS sequence"/>
</dbReference>
<accession>A0A8J3D0U8</accession>
<dbReference type="Gene3D" id="3.30.1330.80">
    <property type="entry name" value="Hypothetical protein, similar to alpha- acetolactate decarboxylase, domain 2"/>
    <property type="match status" value="1"/>
</dbReference>
<reference evidence="2" key="2">
    <citation type="submission" date="2020-09" db="EMBL/GenBank/DDBJ databases">
        <authorList>
            <person name="Sun Q."/>
            <person name="Kim S."/>
        </authorList>
    </citation>
    <scope>NUCLEOTIDE SEQUENCE</scope>
    <source>
        <strain evidence="2">KCTC 23224</strain>
    </source>
</reference>